<evidence type="ECO:0000313" key="3">
    <source>
        <dbReference type="Proteomes" id="UP001190700"/>
    </source>
</evidence>
<dbReference type="InterPro" id="IPR036397">
    <property type="entry name" value="RNaseH_sf"/>
</dbReference>
<evidence type="ECO:0000256" key="1">
    <source>
        <dbReference type="SAM" id="MobiDB-lite"/>
    </source>
</evidence>
<organism evidence="2 3">
    <name type="scientific">Cymbomonas tetramitiformis</name>
    <dbReference type="NCBI Taxonomy" id="36881"/>
    <lineage>
        <taxon>Eukaryota</taxon>
        <taxon>Viridiplantae</taxon>
        <taxon>Chlorophyta</taxon>
        <taxon>Pyramimonadophyceae</taxon>
        <taxon>Pyramimonadales</taxon>
        <taxon>Pyramimonadaceae</taxon>
        <taxon>Cymbomonas</taxon>
    </lineage>
</organism>
<dbReference type="Proteomes" id="UP001190700">
    <property type="component" value="Unassembled WGS sequence"/>
</dbReference>
<sequence length="191" mass="22309">MRRWALHFRGPTEEGLNEDQWRQWEQERDRGQKPVLTDWWKRNNKGYAAPDRKHRWKEMVYTDGSQRMVGNEEAEKEEVTAAGVWDPRNSTEEERWQGSCQTVNRVELAGIYMALTLEANEGQEEEAEMENLQDRPQATQRKGTQAQRKEKRGRAGSPRKASSREATPTKQENAPLEKQKEAQELLETALQ</sequence>
<dbReference type="Gene3D" id="3.30.420.10">
    <property type="entry name" value="Ribonuclease H-like superfamily/Ribonuclease H"/>
    <property type="match status" value="1"/>
</dbReference>
<feature type="region of interest" description="Disordered" evidence="1">
    <location>
        <begin position="122"/>
        <end position="191"/>
    </location>
</feature>
<reference evidence="2 3" key="1">
    <citation type="journal article" date="2015" name="Genome Biol. Evol.">
        <title>Comparative Genomics of a Bacterivorous Green Alga Reveals Evolutionary Causalities and Consequences of Phago-Mixotrophic Mode of Nutrition.</title>
        <authorList>
            <person name="Burns J.A."/>
            <person name="Paasch A."/>
            <person name="Narechania A."/>
            <person name="Kim E."/>
        </authorList>
    </citation>
    <scope>NUCLEOTIDE SEQUENCE [LARGE SCALE GENOMIC DNA]</scope>
    <source>
        <strain evidence="2 3">PLY_AMNH</strain>
    </source>
</reference>
<feature type="compositionally biased region" description="Basic and acidic residues" evidence="1">
    <location>
        <begin position="19"/>
        <end position="29"/>
    </location>
</feature>
<proteinExistence type="predicted"/>
<name>A0AAE0CH68_9CHLO</name>
<dbReference type="EMBL" id="LGRX02023982">
    <property type="protein sequence ID" value="KAK3254189.1"/>
    <property type="molecule type" value="Genomic_DNA"/>
</dbReference>
<keyword evidence="3" id="KW-1185">Reference proteome</keyword>
<feature type="region of interest" description="Disordered" evidence="1">
    <location>
        <begin position="67"/>
        <end position="98"/>
    </location>
</feature>
<feature type="compositionally biased region" description="Acidic residues" evidence="1">
    <location>
        <begin position="122"/>
        <end position="131"/>
    </location>
</feature>
<gene>
    <name evidence="2" type="ORF">CYMTET_36591</name>
</gene>
<evidence type="ECO:0000313" key="2">
    <source>
        <dbReference type="EMBL" id="KAK3254189.1"/>
    </source>
</evidence>
<feature type="compositionally biased region" description="Polar residues" evidence="1">
    <location>
        <begin position="134"/>
        <end position="146"/>
    </location>
</feature>
<comment type="caution">
    <text evidence="2">The sequence shown here is derived from an EMBL/GenBank/DDBJ whole genome shotgun (WGS) entry which is preliminary data.</text>
</comment>
<protein>
    <submittedName>
        <fullName evidence="2">Uncharacterized protein</fullName>
    </submittedName>
</protein>
<accession>A0AAE0CH68</accession>
<dbReference type="GO" id="GO:0003676">
    <property type="term" value="F:nucleic acid binding"/>
    <property type="evidence" value="ECO:0007669"/>
    <property type="project" value="InterPro"/>
</dbReference>
<dbReference type="AlphaFoldDB" id="A0AAE0CH68"/>
<feature type="region of interest" description="Disordered" evidence="1">
    <location>
        <begin position="1"/>
        <end position="29"/>
    </location>
</feature>